<dbReference type="Proteomes" id="UP001369958">
    <property type="component" value="Chromosome"/>
</dbReference>
<organism evidence="2 3">
    <name type="scientific">Pelagibacterium nitratireducens</name>
    <dbReference type="NCBI Taxonomy" id="1046114"/>
    <lineage>
        <taxon>Bacteria</taxon>
        <taxon>Pseudomonadati</taxon>
        <taxon>Pseudomonadota</taxon>
        <taxon>Alphaproteobacteria</taxon>
        <taxon>Hyphomicrobiales</taxon>
        <taxon>Devosiaceae</taxon>
        <taxon>Pelagibacterium</taxon>
    </lineage>
</organism>
<evidence type="ECO:0000313" key="2">
    <source>
        <dbReference type="EMBL" id="WWT31406.1"/>
    </source>
</evidence>
<sequence>MTLPPHLEALKNEALRTTCESWAIRSRWYLSPGIERVGPCPKCGYDPKKGERGSDRFSINTQKNVFNCRRCGIKGEGVIRLVMEVRDVDFIPACEIITGRTADEPIDSDRAAQLAREAEQQKSKQIEIGEQKRRKAIRAGRKIWDSTHKVHWEPGHEIFEYFMVRGLDVRSFLARFPDALTCLRYAPMLNWAEQRADGGYDIIAKADAMVAGIQDPDGVFCGAHRTWIDLTQPKGRLILPDGPGGKKRDTKKVLGTQKRGAIRLFTPPNPRRLVGGEGIETTVSVMLYGFEPDTAYWALVNSNNMAGRALRLETRKFVQDEPDMADDEAFVPPEWCEELFYLDDGDGPGSKLKEKLTRGLRRARRLRPGLKGFIVPAPGQGQDFNDAAMAMAAEIGSGRAPAGVANGAGT</sequence>
<dbReference type="Pfam" id="PF23639">
    <property type="entry name" value="DUF7146"/>
    <property type="match status" value="1"/>
</dbReference>
<reference evidence="2 3" key="1">
    <citation type="submission" date="2024-02" db="EMBL/GenBank/DDBJ databases">
        <title>Complete genome sequence of Pelagibacterium nitratireducens ZH15.</title>
        <authorList>
            <person name="Zhao L.H."/>
        </authorList>
    </citation>
    <scope>NUCLEOTIDE SEQUENCE [LARGE SCALE GENOMIC DNA]</scope>
    <source>
        <strain evidence="2 3">ZH15</strain>
    </source>
</reference>
<gene>
    <name evidence="2" type="ORF">V6617_10195</name>
</gene>
<accession>A0ABZ2HYI6</accession>
<dbReference type="InterPro" id="IPR036977">
    <property type="entry name" value="DNA_primase_Znf_CHC2"/>
</dbReference>
<dbReference type="RefSeq" id="WP_338606876.1">
    <property type="nucleotide sequence ID" value="NZ_CP146275.1"/>
</dbReference>
<dbReference type="SUPFAM" id="SSF57783">
    <property type="entry name" value="Zinc beta-ribbon"/>
    <property type="match status" value="1"/>
</dbReference>
<dbReference type="Gene3D" id="3.90.580.10">
    <property type="entry name" value="Zinc finger, CHC2-type domain"/>
    <property type="match status" value="1"/>
</dbReference>
<evidence type="ECO:0000313" key="3">
    <source>
        <dbReference type="Proteomes" id="UP001369958"/>
    </source>
</evidence>
<keyword evidence="3" id="KW-1185">Reference proteome</keyword>
<feature type="domain" description="DUF7146" evidence="1">
    <location>
        <begin position="135"/>
        <end position="264"/>
    </location>
</feature>
<dbReference type="EMBL" id="CP146275">
    <property type="protein sequence ID" value="WWT31406.1"/>
    <property type="molecule type" value="Genomic_DNA"/>
</dbReference>
<dbReference type="InterPro" id="IPR055570">
    <property type="entry name" value="DUF7146"/>
</dbReference>
<proteinExistence type="predicted"/>
<protein>
    <recommendedName>
        <fullName evidence="1">DUF7146 domain-containing protein</fullName>
    </recommendedName>
</protein>
<name>A0ABZ2HYI6_9HYPH</name>
<evidence type="ECO:0000259" key="1">
    <source>
        <dbReference type="Pfam" id="PF23639"/>
    </source>
</evidence>